<keyword evidence="2" id="KW-0645">Protease</keyword>
<evidence type="ECO:0000256" key="4">
    <source>
        <dbReference type="ARBA" id="ARBA00022825"/>
    </source>
</evidence>
<dbReference type="SUPFAM" id="SSF53474">
    <property type="entry name" value="alpha/beta-Hydrolases"/>
    <property type="match status" value="1"/>
</dbReference>
<keyword evidence="7" id="KW-1185">Reference proteome</keyword>
<dbReference type="FunFam" id="3.40.50.1820:FF:000028">
    <property type="entry name" value="S9 family peptidase"/>
    <property type="match status" value="1"/>
</dbReference>
<dbReference type="OrthoDB" id="108903at2"/>
<gene>
    <name evidence="6" type="ORF">D8M05_01140</name>
</gene>
<evidence type="ECO:0000259" key="5">
    <source>
        <dbReference type="Pfam" id="PF00326"/>
    </source>
</evidence>
<dbReference type="EMBL" id="RBZO01000001">
    <property type="protein sequence ID" value="RKQ18743.1"/>
    <property type="molecule type" value="Genomic_DNA"/>
</dbReference>
<evidence type="ECO:0000256" key="3">
    <source>
        <dbReference type="ARBA" id="ARBA00022801"/>
    </source>
</evidence>
<evidence type="ECO:0000313" key="7">
    <source>
        <dbReference type="Proteomes" id="UP000281813"/>
    </source>
</evidence>
<protein>
    <submittedName>
        <fullName evidence="6">S9 family peptidase</fullName>
    </submittedName>
</protein>
<dbReference type="Gene3D" id="3.40.50.1820">
    <property type="entry name" value="alpha/beta hydrolase"/>
    <property type="match status" value="1"/>
</dbReference>
<name>A0A494Z820_9BACI</name>
<dbReference type="InterPro" id="IPR029058">
    <property type="entry name" value="AB_hydrolase_fold"/>
</dbReference>
<comment type="similarity">
    <text evidence="1">Belongs to the peptidase S9C family.</text>
</comment>
<accession>A0A494Z820</accession>
<dbReference type="Gene3D" id="2.120.10.30">
    <property type="entry name" value="TolB, C-terminal domain"/>
    <property type="match status" value="2"/>
</dbReference>
<feature type="domain" description="Peptidase S9 prolyl oligopeptidase catalytic" evidence="5">
    <location>
        <begin position="457"/>
        <end position="667"/>
    </location>
</feature>
<dbReference type="PANTHER" id="PTHR42776:SF27">
    <property type="entry name" value="DIPEPTIDYL PEPTIDASE FAMILY MEMBER 6"/>
    <property type="match status" value="1"/>
</dbReference>
<dbReference type="InterPro" id="IPR011042">
    <property type="entry name" value="6-blade_b-propeller_TolB-like"/>
</dbReference>
<evidence type="ECO:0000313" key="6">
    <source>
        <dbReference type="EMBL" id="RKQ18743.1"/>
    </source>
</evidence>
<reference evidence="6 7" key="1">
    <citation type="journal article" date="2015" name="Antonie Van Leeuwenhoek">
        <title>Oceanobacillus bengalensis sp. nov., a bacterium isolated from seawater of the Bay of Bengal.</title>
        <authorList>
            <person name="Yongchang O."/>
            <person name="Xiang W."/>
            <person name="Wang G."/>
        </authorList>
    </citation>
    <scope>NUCLEOTIDE SEQUENCE [LARGE SCALE GENOMIC DNA]</scope>
    <source>
        <strain evidence="6 7">MCCC 1K00260</strain>
    </source>
</reference>
<dbReference type="AlphaFoldDB" id="A0A494Z820"/>
<dbReference type="InterPro" id="IPR001375">
    <property type="entry name" value="Peptidase_S9_cat"/>
</dbReference>
<dbReference type="Pfam" id="PF07676">
    <property type="entry name" value="PD40"/>
    <property type="match status" value="2"/>
</dbReference>
<dbReference type="GO" id="GO:0004252">
    <property type="term" value="F:serine-type endopeptidase activity"/>
    <property type="evidence" value="ECO:0007669"/>
    <property type="project" value="TreeGrafter"/>
</dbReference>
<comment type="caution">
    <text evidence="6">The sequence shown here is derived from an EMBL/GenBank/DDBJ whole genome shotgun (WGS) entry which is preliminary data.</text>
</comment>
<keyword evidence="3" id="KW-0378">Hydrolase</keyword>
<proteinExistence type="inferred from homology"/>
<organism evidence="6 7">
    <name type="scientific">Oceanobacillus bengalensis</name>
    <dbReference type="NCBI Taxonomy" id="1435466"/>
    <lineage>
        <taxon>Bacteria</taxon>
        <taxon>Bacillati</taxon>
        <taxon>Bacillota</taxon>
        <taxon>Bacilli</taxon>
        <taxon>Bacillales</taxon>
        <taxon>Bacillaceae</taxon>
        <taxon>Oceanobacillus</taxon>
    </lineage>
</organism>
<keyword evidence="4" id="KW-0720">Serine protease</keyword>
<dbReference type="GO" id="GO:0006508">
    <property type="term" value="P:proteolysis"/>
    <property type="evidence" value="ECO:0007669"/>
    <property type="project" value="UniProtKB-KW"/>
</dbReference>
<sequence>MTHVKRAITAEDLTKIEILSDPQHTPNGDAYTYVSTKINDNNEYESNLYYQKRIETEPVQWTFGSNKNSNLSFSPDGKKAVFQSDRSGLPQLWIINTDGGEARQLTTFRNGAFNPAWTKNGQSIIFSAFIDEGDDVQNQKELSKEEQQKEMEEKKKQPLLVDRLQYKSNDRGFHDNKNTQIILYDLKEEKYEQLTNSNVDHSFQDVSPNGNYILFAANLNEDADYEIKNDLFLLNLKTIETTKLTDGNGGYHSARFSPSGDKIACFGHGYEYDGATLSKLFVYDIATGKRTCLTEGFDVQLGDAVVGDTRLGNSTTGPVWSRDEKSIYFIATDFGATGLYQASFNSEVEVLYKNDNHIFGFSYEATSDSFILGVSTPIDPCNFYSFRKGADLTQLTNSNALFLEEVAVIEPEVLVIPTEDGLELQGWLLRPYGYKDGEKYPFILEVHGGPHAMYGQTFFHEMQLLAAKGYVVLYTNPRGSHGYGQQFVDAVRGDYGGGDYSDLMLAVDYALEHFSFIDENRLGVTGGSYGGFMTNWIVGHTNRFKAAVTQRSISNWLSFYGVSDIGYFFTKWELGFNLLEDPAKLWDFSPLKYVENVETPLLILHGEVDYRCPIEQGEQLFIALKHLRKEVEFVRFPGADHELSRSGNPNMRIARLEEICRWFEKYL</sequence>
<dbReference type="InterPro" id="IPR011659">
    <property type="entry name" value="WD40"/>
</dbReference>
<evidence type="ECO:0000256" key="1">
    <source>
        <dbReference type="ARBA" id="ARBA00010040"/>
    </source>
</evidence>
<evidence type="ECO:0000256" key="2">
    <source>
        <dbReference type="ARBA" id="ARBA00022670"/>
    </source>
</evidence>
<dbReference type="Proteomes" id="UP000281813">
    <property type="component" value="Unassembled WGS sequence"/>
</dbReference>
<dbReference type="RefSeq" id="WP_121127774.1">
    <property type="nucleotide sequence ID" value="NZ_JBHUFK010000020.1"/>
</dbReference>
<dbReference type="SUPFAM" id="SSF82171">
    <property type="entry name" value="DPP6 N-terminal domain-like"/>
    <property type="match status" value="1"/>
</dbReference>
<dbReference type="PANTHER" id="PTHR42776">
    <property type="entry name" value="SERINE PEPTIDASE S9 FAMILY MEMBER"/>
    <property type="match status" value="1"/>
</dbReference>
<dbReference type="Pfam" id="PF00326">
    <property type="entry name" value="Peptidase_S9"/>
    <property type="match status" value="1"/>
</dbReference>